<dbReference type="Pfam" id="PF07279">
    <property type="entry name" value="DUF1442"/>
    <property type="match status" value="1"/>
</dbReference>
<organism evidence="1 2">
    <name type="scientific">Stylosanthes scabra</name>
    <dbReference type="NCBI Taxonomy" id="79078"/>
    <lineage>
        <taxon>Eukaryota</taxon>
        <taxon>Viridiplantae</taxon>
        <taxon>Streptophyta</taxon>
        <taxon>Embryophyta</taxon>
        <taxon>Tracheophyta</taxon>
        <taxon>Spermatophyta</taxon>
        <taxon>Magnoliopsida</taxon>
        <taxon>eudicotyledons</taxon>
        <taxon>Gunneridae</taxon>
        <taxon>Pentapetalae</taxon>
        <taxon>rosids</taxon>
        <taxon>fabids</taxon>
        <taxon>Fabales</taxon>
        <taxon>Fabaceae</taxon>
        <taxon>Papilionoideae</taxon>
        <taxon>50 kb inversion clade</taxon>
        <taxon>dalbergioids sensu lato</taxon>
        <taxon>Dalbergieae</taxon>
        <taxon>Pterocarpus clade</taxon>
        <taxon>Stylosanthes</taxon>
    </lineage>
</organism>
<keyword evidence="2" id="KW-1185">Reference proteome</keyword>
<dbReference type="InterPro" id="IPR029063">
    <property type="entry name" value="SAM-dependent_MTases_sf"/>
</dbReference>
<sequence>MACWSAENATKAYLSTLKMGQKAKEPDVAEFISALAAGNNAQTMVVACAGAAGSTALALVAAANQTGGRVICIVNSHQNLIASKTSLGIAAQRVQFIVRELSQEVMVKHTFDSADFLLIDCNLDSHQEILKKVVHGGNNNGTVVVVGYNAFSCKGSCWFGSRNTQLLPIGEGLLVTKFGTGSNKYGGGGSRSMMMNRVNSNKSRWVVKVDKCTGEEHVFRVRFPPQGKVIHA</sequence>
<dbReference type="PANTHER" id="PTHR33593">
    <property type="entry name" value="DUF1442 FAMILY PROTEIN"/>
    <property type="match status" value="1"/>
</dbReference>
<evidence type="ECO:0000313" key="2">
    <source>
        <dbReference type="Proteomes" id="UP001341840"/>
    </source>
</evidence>
<dbReference type="Proteomes" id="UP001341840">
    <property type="component" value="Unassembled WGS sequence"/>
</dbReference>
<proteinExistence type="predicted"/>
<protein>
    <recommendedName>
        <fullName evidence="3">S-adenosyl-L-methionine-dependent methyltransferase</fullName>
    </recommendedName>
</protein>
<gene>
    <name evidence="1" type="ORF">PIB30_036068</name>
</gene>
<dbReference type="InterPro" id="IPR009902">
    <property type="entry name" value="DUF1442"/>
</dbReference>
<dbReference type="EMBL" id="JASCZI010000175">
    <property type="protein sequence ID" value="MED6109705.1"/>
    <property type="molecule type" value="Genomic_DNA"/>
</dbReference>
<comment type="caution">
    <text evidence="1">The sequence shown here is derived from an EMBL/GenBank/DDBJ whole genome shotgun (WGS) entry which is preliminary data.</text>
</comment>
<evidence type="ECO:0008006" key="3">
    <source>
        <dbReference type="Google" id="ProtNLM"/>
    </source>
</evidence>
<reference evidence="1 2" key="1">
    <citation type="journal article" date="2023" name="Plants (Basel)">
        <title>Bridging the Gap: Combining Genomics and Transcriptomics Approaches to Understand Stylosanthes scabra, an Orphan Legume from the Brazilian Caatinga.</title>
        <authorList>
            <person name="Ferreira-Neto J.R.C."/>
            <person name="da Silva M.D."/>
            <person name="Binneck E."/>
            <person name="de Melo N.F."/>
            <person name="da Silva R.H."/>
            <person name="de Melo A.L.T.M."/>
            <person name="Pandolfi V."/>
            <person name="Bustamante F.O."/>
            <person name="Brasileiro-Vidal A.C."/>
            <person name="Benko-Iseppon A.M."/>
        </authorList>
    </citation>
    <scope>NUCLEOTIDE SEQUENCE [LARGE SCALE GENOMIC DNA]</scope>
    <source>
        <tissue evidence="1">Leaves</tissue>
    </source>
</reference>
<dbReference type="Gene3D" id="3.40.50.150">
    <property type="entry name" value="Vaccinia Virus protein VP39"/>
    <property type="match status" value="1"/>
</dbReference>
<dbReference type="PANTHER" id="PTHR33593:SF3">
    <property type="entry name" value="DUF1442 FAMILY PROTEIN"/>
    <property type="match status" value="1"/>
</dbReference>
<evidence type="ECO:0000313" key="1">
    <source>
        <dbReference type="EMBL" id="MED6109705.1"/>
    </source>
</evidence>
<accession>A0ABU6QCR4</accession>
<name>A0ABU6QCR4_9FABA</name>